<evidence type="ECO:0000313" key="2">
    <source>
        <dbReference type="Proteomes" id="UP001732700"/>
    </source>
</evidence>
<reference evidence="1" key="2">
    <citation type="submission" date="2025-09" db="UniProtKB">
        <authorList>
            <consortium name="EnsemblPlants"/>
        </authorList>
    </citation>
    <scope>IDENTIFICATION</scope>
</reference>
<sequence>MPMYSLPVYAILLFLSWPVPLCASDHILVPGKPLCPGSILVSEDGVFALGFFSPSSNSTKNHSYVGIWYNSIPEFTVVWVSNRAAPITDLTSANLAVTSGSDLVLSDSNGRVLWTSNNSISVVNSSISAEATLDNTGSFILRSLAAAAASSAVLWQSFDHPTDTLLPGMNLRLSHNMHPLQNLVSWKGQQDPSPGEFSYGADPDNLLQRFVWNGSAPHRRSPAWTSYLLRLNYDMDGFKQSSMYMALHHAGNELYMSFGMLSSSSLVLVRMEIDYSGKVSILGWESNMSVWKALYTEHEQGCSMYGYCGPYGYCDNTETVPACKCLDGFEPRDDKGWIAPQGCRRRSR</sequence>
<accession>A0ACD5YYL3</accession>
<dbReference type="EnsemblPlants" id="AVESA.00010b.r2.6AG1060170.1">
    <property type="protein sequence ID" value="AVESA.00010b.r2.6AG1060170.1.CDS.1"/>
    <property type="gene ID" value="AVESA.00010b.r2.6AG1060170"/>
</dbReference>
<dbReference type="Proteomes" id="UP001732700">
    <property type="component" value="Chromosome 6A"/>
</dbReference>
<protein>
    <submittedName>
        <fullName evidence="1">Uncharacterized protein</fullName>
    </submittedName>
</protein>
<organism evidence="1 2">
    <name type="scientific">Avena sativa</name>
    <name type="common">Oat</name>
    <dbReference type="NCBI Taxonomy" id="4498"/>
    <lineage>
        <taxon>Eukaryota</taxon>
        <taxon>Viridiplantae</taxon>
        <taxon>Streptophyta</taxon>
        <taxon>Embryophyta</taxon>
        <taxon>Tracheophyta</taxon>
        <taxon>Spermatophyta</taxon>
        <taxon>Magnoliopsida</taxon>
        <taxon>Liliopsida</taxon>
        <taxon>Poales</taxon>
        <taxon>Poaceae</taxon>
        <taxon>BOP clade</taxon>
        <taxon>Pooideae</taxon>
        <taxon>Poodae</taxon>
        <taxon>Poeae</taxon>
        <taxon>Poeae Chloroplast Group 1 (Aveneae type)</taxon>
        <taxon>Aveninae</taxon>
        <taxon>Avena</taxon>
    </lineage>
</organism>
<keyword evidence="2" id="KW-1185">Reference proteome</keyword>
<proteinExistence type="predicted"/>
<name>A0ACD5YYL3_AVESA</name>
<reference evidence="1" key="1">
    <citation type="submission" date="2021-05" db="EMBL/GenBank/DDBJ databases">
        <authorList>
            <person name="Scholz U."/>
            <person name="Mascher M."/>
            <person name="Fiebig A."/>
        </authorList>
    </citation>
    <scope>NUCLEOTIDE SEQUENCE [LARGE SCALE GENOMIC DNA]</scope>
</reference>
<evidence type="ECO:0000313" key="1">
    <source>
        <dbReference type="EnsemblPlants" id="AVESA.00010b.r2.6AG1060170.1.CDS.1"/>
    </source>
</evidence>